<dbReference type="InterPro" id="IPR051350">
    <property type="entry name" value="WD_repeat-ST_regulator"/>
</dbReference>
<dbReference type="SUPFAM" id="SSF50978">
    <property type="entry name" value="WD40 repeat-like"/>
    <property type="match status" value="1"/>
</dbReference>
<dbReference type="Proteomes" id="UP001172101">
    <property type="component" value="Unassembled WGS sequence"/>
</dbReference>
<keyword evidence="1 3" id="KW-0853">WD repeat</keyword>
<dbReference type="RefSeq" id="XP_060300053.1">
    <property type="nucleotide sequence ID" value="XM_060436856.1"/>
</dbReference>
<protein>
    <submittedName>
        <fullName evidence="6">WD40-repeat-containing domain protein</fullName>
    </submittedName>
</protein>
<organism evidence="6 7">
    <name type="scientific">Lasiosphaeria miniovina</name>
    <dbReference type="NCBI Taxonomy" id="1954250"/>
    <lineage>
        <taxon>Eukaryota</taxon>
        <taxon>Fungi</taxon>
        <taxon>Dikarya</taxon>
        <taxon>Ascomycota</taxon>
        <taxon>Pezizomycotina</taxon>
        <taxon>Sordariomycetes</taxon>
        <taxon>Sordariomycetidae</taxon>
        <taxon>Sordariales</taxon>
        <taxon>Lasiosphaeriaceae</taxon>
        <taxon>Lasiosphaeria</taxon>
    </lineage>
</organism>
<dbReference type="Gene3D" id="2.130.10.10">
    <property type="entry name" value="YVTN repeat-like/Quinoprotein amine dehydrogenase"/>
    <property type="match status" value="1"/>
</dbReference>
<dbReference type="GO" id="GO:0043161">
    <property type="term" value="P:proteasome-mediated ubiquitin-dependent protein catabolic process"/>
    <property type="evidence" value="ECO:0007669"/>
    <property type="project" value="TreeGrafter"/>
</dbReference>
<proteinExistence type="predicted"/>
<evidence type="ECO:0000259" key="5">
    <source>
        <dbReference type="PROSITE" id="PS50897"/>
    </source>
</evidence>
<keyword evidence="2" id="KW-0677">Repeat</keyword>
<evidence type="ECO:0000256" key="3">
    <source>
        <dbReference type="PROSITE-ProRule" id="PRU00221"/>
    </source>
</evidence>
<dbReference type="InterPro" id="IPR015943">
    <property type="entry name" value="WD40/YVTN_repeat-like_dom_sf"/>
</dbReference>
<feature type="compositionally biased region" description="Gly residues" evidence="4">
    <location>
        <begin position="1"/>
        <end position="11"/>
    </location>
</feature>
<dbReference type="PROSITE" id="PS50082">
    <property type="entry name" value="WD_REPEATS_2"/>
    <property type="match status" value="1"/>
</dbReference>
<name>A0AA40B3X1_9PEZI</name>
<feature type="compositionally biased region" description="Low complexity" evidence="4">
    <location>
        <begin position="28"/>
        <end position="39"/>
    </location>
</feature>
<dbReference type="PANTHER" id="PTHR22838:SF0">
    <property type="entry name" value="WD REPEAT-CONTAINING PROTEIN 26"/>
    <property type="match status" value="1"/>
</dbReference>
<evidence type="ECO:0000313" key="7">
    <source>
        <dbReference type="Proteomes" id="UP001172101"/>
    </source>
</evidence>
<evidence type="ECO:0000256" key="2">
    <source>
        <dbReference type="ARBA" id="ARBA00022737"/>
    </source>
</evidence>
<dbReference type="SMART" id="SM00320">
    <property type="entry name" value="WD40"/>
    <property type="match status" value="7"/>
</dbReference>
<feature type="repeat" description="WD" evidence="3">
    <location>
        <begin position="331"/>
        <end position="372"/>
    </location>
</feature>
<dbReference type="InterPro" id="IPR001680">
    <property type="entry name" value="WD40_rpt"/>
</dbReference>
<evidence type="ECO:0000313" key="6">
    <source>
        <dbReference type="EMBL" id="KAK0727197.1"/>
    </source>
</evidence>
<dbReference type="Pfam" id="PF23627">
    <property type="entry name" value="LisH_WDR26"/>
    <property type="match status" value="1"/>
</dbReference>
<dbReference type="InterPro" id="IPR006595">
    <property type="entry name" value="CTLH_C"/>
</dbReference>
<comment type="caution">
    <text evidence="6">The sequence shown here is derived from an EMBL/GenBank/DDBJ whole genome shotgun (WGS) entry which is preliminary data.</text>
</comment>
<feature type="domain" description="CTLH" evidence="5">
    <location>
        <begin position="101"/>
        <end position="171"/>
    </location>
</feature>
<reference evidence="6" key="1">
    <citation type="submission" date="2023-06" db="EMBL/GenBank/DDBJ databases">
        <title>Genome-scale phylogeny and comparative genomics of the fungal order Sordariales.</title>
        <authorList>
            <consortium name="Lawrence Berkeley National Laboratory"/>
            <person name="Hensen N."/>
            <person name="Bonometti L."/>
            <person name="Westerberg I."/>
            <person name="Brannstrom I.O."/>
            <person name="Guillou S."/>
            <person name="Cros-Aarteil S."/>
            <person name="Calhoun S."/>
            <person name="Haridas S."/>
            <person name="Kuo A."/>
            <person name="Mondo S."/>
            <person name="Pangilinan J."/>
            <person name="Riley R."/>
            <person name="LaButti K."/>
            <person name="Andreopoulos B."/>
            <person name="Lipzen A."/>
            <person name="Chen C."/>
            <person name="Yanf M."/>
            <person name="Daum C."/>
            <person name="Ng V."/>
            <person name="Clum A."/>
            <person name="Steindorff A."/>
            <person name="Ohm R."/>
            <person name="Martin F."/>
            <person name="Silar P."/>
            <person name="Natvig D."/>
            <person name="Lalanne C."/>
            <person name="Gautier V."/>
            <person name="Ament-velasquez S.L."/>
            <person name="Kruys A."/>
            <person name="Hutchinson M.I."/>
            <person name="Powell A.J."/>
            <person name="Barry K."/>
            <person name="Miller A.N."/>
            <person name="Grigoriev I.V."/>
            <person name="Debuchy R."/>
            <person name="Gladieux P."/>
            <person name="Thoren M.H."/>
            <person name="Johannesson H."/>
        </authorList>
    </citation>
    <scope>NUCLEOTIDE SEQUENCE</scope>
    <source>
        <strain evidence="6">SMH2392-1A</strain>
    </source>
</reference>
<dbReference type="PROSITE" id="PS50897">
    <property type="entry name" value="CTLH"/>
    <property type="match status" value="1"/>
</dbReference>
<dbReference type="PROSITE" id="PS00678">
    <property type="entry name" value="WD_REPEATS_1"/>
    <property type="match status" value="1"/>
</dbReference>
<sequence length="610" mass="67374">MPGPEGDGQGSSNGTMRVSNGSRAADELLTTSSSNSRTLKMSSESTNGSARNGKGPVEGPPRNYFGHAPEEVTRILIQALADMGYHDAAESVTRSSGYELENHTVAAFRNAVLDGSWSEAEALLSSNVVAGDRQHPGDGLVLAPGADRDTMRLWLRQQKFLELLEKRDNHQALAVLRSELTPLCSGQHQKLNLLAGLLMCPSVEHLKQKAAWDGAQGRSRQILLSELSRCISPSVMLPEHRLAVLLEQVKQSQISNCLYHTSSEPPSLYSDHLCDRTRFPSEVLVELGNQDQQEVWQVRFSNNGSRLASCGMDQNVYIYAVPSFEVLHRIIAHEGSDVCNIAWSPDDTTLITCGKDHYAKIWNTETGDCVRVLDRFDEPVSSCVWTPNGQSFVTGSFDKTKSICQWNLNGERLFVLTRKHRTEDLSLSSDGRWLIAMDEQQRIHVYDFVTREYLYEVELKSRATSLSISEDSRFLLVNKVDGEAQLIDIASRDVVQKYHGHSGGGYTIRSTFGGANESFVVSGSEDGSMCIWHKSTGIQVERVAAHDPRCNAVSWNPADPCMVASCGDDGKIKMQVPVDYLSLLARAANKHLDGQTRSESWNTPTGRCTP</sequence>
<dbReference type="PANTHER" id="PTHR22838">
    <property type="entry name" value="WD REPEAT PROTEIN 26-RELATED"/>
    <property type="match status" value="1"/>
</dbReference>
<dbReference type="Pfam" id="PF00400">
    <property type="entry name" value="WD40"/>
    <property type="match status" value="5"/>
</dbReference>
<gene>
    <name evidence="6" type="ORF">B0T26DRAFT_636705</name>
</gene>
<accession>A0AA40B3X1</accession>
<dbReference type="InterPro" id="IPR019775">
    <property type="entry name" value="WD40_repeat_CS"/>
</dbReference>
<dbReference type="PROSITE" id="PS50294">
    <property type="entry name" value="WD_REPEATS_REGION"/>
    <property type="match status" value="1"/>
</dbReference>
<feature type="compositionally biased region" description="Polar residues" evidence="4">
    <location>
        <begin position="40"/>
        <end position="50"/>
    </location>
</feature>
<dbReference type="GeneID" id="85320126"/>
<dbReference type="GO" id="GO:0034657">
    <property type="term" value="C:GID complex"/>
    <property type="evidence" value="ECO:0007669"/>
    <property type="project" value="TreeGrafter"/>
</dbReference>
<dbReference type="EMBL" id="JAUIRO010000002">
    <property type="protein sequence ID" value="KAK0727197.1"/>
    <property type="molecule type" value="Genomic_DNA"/>
</dbReference>
<evidence type="ECO:0000256" key="1">
    <source>
        <dbReference type="ARBA" id="ARBA00022574"/>
    </source>
</evidence>
<feature type="region of interest" description="Disordered" evidence="4">
    <location>
        <begin position="1"/>
        <end position="66"/>
    </location>
</feature>
<evidence type="ECO:0000256" key="4">
    <source>
        <dbReference type="SAM" id="MobiDB-lite"/>
    </source>
</evidence>
<dbReference type="CDD" id="cd00200">
    <property type="entry name" value="WD40"/>
    <property type="match status" value="1"/>
</dbReference>
<dbReference type="AlphaFoldDB" id="A0AA40B3X1"/>
<dbReference type="InterPro" id="IPR036322">
    <property type="entry name" value="WD40_repeat_dom_sf"/>
</dbReference>
<keyword evidence="7" id="KW-1185">Reference proteome</keyword>
<feature type="compositionally biased region" description="Polar residues" evidence="4">
    <location>
        <begin position="12"/>
        <end position="22"/>
    </location>
</feature>